<gene>
    <name evidence="3" type="ORF">ZOD2009_15411</name>
</gene>
<dbReference type="Proteomes" id="UP000003751">
    <property type="component" value="Unassembled WGS sequence"/>
</dbReference>
<protein>
    <submittedName>
        <fullName evidence="3">Uncharacterized protein</fullName>
    </submittedName>
</protein>
<evidence type="ECO:0000256" key="1">
    <source>
        <dbReference type="SAM" id="MobiDB-lite"/>
    </source>
</evidence>
<accession>E7QW94</accession>
<comment type="caution">
    <text evidence="3">The sequence shown here is derived from an EMBL/GenBank/DDBJ whole genome shotgun (WGS) entry which is preliminary data.</text>
</comment>
<dbReference type="AlphaFoldDB" id="E7QW94"/>
<dbReference type="EMBL" id="AEMG01000016">
    <property type="protein sequence ID" value="EFW91228.1"/>
    <property type="molecule type" value="Genomic_DNA"/>
</dbReference>
<evidence type="ECO:0000313" key="4">
    <source>
        <dbReference type="Proteomes" id="UP000003751"/>
    </source>
</evidence>
<feature type="transmembrane region" description="Helical" evidence="2">
    <location>
        <begin position="44"/>
        <end position="63"/>
    </location>
</feature>
<reference evidence="3 4" key="1">
    <citation type="journal article" date="2014" name="ISME J.">
        <title>Trehalose/2-sulfotrehalose biosynthesis and glycine-betaine uptake are widely spread mechanisms for osmoadaptation in the Halobacteriales.</title>
        <authorList>
            <person name="Youssef N.H."/>
            <person name="Savage-Ashlock K.N."/>
            <person name="McCully A.L."/>
            <person name="Luedtke B."/>
            <person name="Shaw E.I."/>
            <person name="Hoff W.D."/>
            <person name="Elshahed M.S."/>
        </authorList>
    </citation>
    <scope>NUCLEOTIDE SEQUENCE [LARGE SCALE GENOMIC DNA]</scope>
    <source>
        <strain evidence="3 4">DX253</strain>
    </source>
</reference>
<sequence length="66" mass="7352">MRISSTTTGDSPSNDSRDESPAESMTRWRRFGELLKVWGSAIEVWLKILGLLVVGLATLLRSLPLH</sequence>
<organism evidence="3 4">
    <name type="scientific">Haladaptatus paucihalophilus DX253</name>
    <dbReference type="NCBI Taxonomy" id="797209"/>
    <lineage>
        <taxon>Archaea</taxon>
        <taxon>Methanobacteriati</taxon>
        <taxon>Methanobacteriota</taxon>
        <taxon>Stenosarchaea group</taxon>
        <taxon>Halobacteria</taxon>
        <taxon>Halobacteriales</taxon>
        <taxon>Haladaptataceae</taxon>
        <taxon>Haladaptatus</taxon>
    </lineage>
</organism>
<feature type="compositionally biased region" description="Polar residues" evidence="1">
    <location>
        <begin position="1"/>
        <end position="14"/>
    </location>
</feature>
<keyword evidence="2" id="KW-0472">Membrane</keyword>
<evidence type="ECO:0000256" key="2">
    <source>
        <dbReference type="SAM" id="Phobius"/>
    </source>
</evidence>
<proteinExistence type="predicted"/>
<name>E7QW94_HALPU</name>
<feature type="region of interest" description="Disordered" evidence="1">
    <location>
        <begin position="1"/>
        <end position="25"/>
    </location>
</feature>
<keyword evidence="2" id="KW-0812">Transmembrane</keyword>
<evidence type="ECO:0000313" key="3">
    <source>
        <dbReference type="EMBL" id="EFW91228.1"/>
    </source>
</evidence>
<dbReference type="PATRIC" id="fig|797209.4.peg.3044"/>
<keyword evidence="2" id="KW-1133">Transmembrane helix</keyword>
<dbReference type="RefSeq" id="WP_007981238.1">
    <property type="nucleotide sequence ID" value="NZ_AEMG01000016.1"/>
</dbReference>